<protein>
    <recommendedName>
        <fullName evidence="6">Protein DETOXIFICATION</fullName>
    </recommendedName>
    <alternativeName>
        <fullName evidence="6">Multidrug and toxic compound extrusion protein</fullName>
    </alternativeName>
</protein>
<organism evidence="7">
    <name type="scientific">Araucaria cunninghamii</name>
    <name type="common">Hoop pine</name>
    <name type="synonym">Moreton Bay pine</name>
    <dbReference type="NCBI Taxonomy" id="56994"/>
    <lineage>
        <taxon>Eukaryota</taxon>
        <taxon>Viridiplantae</taxon>
        <taxon>Streptophyta</taxon>
        <taxon>Embryophyta</taxon>
        <taxon>Tracheophyta</taxon>
        <taxon>Spermatophyta</taxon>
        <taxon>Pinopsida</taxon>
        <taxon>Pinidae</taxon>
        <taxon>Conifers II</taxon>
        <taxon>Araucariales</taxon>
        <taxon>Araucariaceae</taxon>
        <taxon>Araucaria</taxon>
    </lineage>
</organism>
<keyword evidence="4 6" id="KW-1133">Transmembrane helix</keyword>
<feature type="transmembrane region" description="Helical" evidence="6">
    <location>
        <begin position="222"/>
        <end position="247"/>
    </location>
</feature>
<evidence type="ECO:0000256" key="3">
    <source>
        <dbReference type="ARBA" id="ARBA00022692"/>
    </source>
</evidence>
<feature type="transmembrane region" description="Helical" evidence="6">
    <location>
        <begin position="195"/>
        <end position="216"/>
    </location>
</feature>
<evidence type="ECO:0000256" key="6">
    <source>
        <dbReference type="RuleBase" id="RU004914"/>
    </source>
</evidence>
<comment type="subcellular location">
    <subcellularLocation>
        <location evidence="1">Membrane</location>
        <topology evidence="1">Multi-pass membrane protein</topology>
    </subcellularLocation>
</comment>
<dbReference type="CDD" id="cd13132">
    <property type="entry name" value="MATE_eukaryotic"/>
    <property type="match status" value="1"/>
</dbReference>
<dbReference type="EMBL" id="GCKF01026238">
    <property type="protein sequence ID" value="JAG98349.1"/>
    <property type="molecule type" value="Transcribed_RNA"/>
</dbReference>
<feature type="transmembrane region" description="Helical" evidence="6">
    <location>
        <begin position="164"/>
        <end position="183"/>
    </location>
</feature>
<dbReference type="Pfam" id="PF01554">
    <property type="entry name" value="MatE"/>
    <property type="match status" value="2"/>
</dbReference>
<dbReference type="EMBL" id="GCKF01026239">
    <property type="protein sequence ID" value="JAG98348.1"/>
    <property type="molecule type" value="Transcribed_RNA"/>
</dbReference>
<evidence type="ECO:0000256" key="5">
    <source>
        <dbReference type="ARBA" id="ARBA00023136"/>
    </source>
</evidence>
<feature type="transmembrane region" description="Helical" evidence="6">
    <location>
        <begin position="451"/>
        <end position="470"/>
    </location>
</feature>
<name>A0A0D6R7Q9_ARACU</name>
<dbReference type="GO" id="GO:0015297">
    <property type="term" value="F:antiporter activity"/>
    <property type="evidence" value="ECO:0007669"/>
    <property type="project" value="InterPro"/>
</dbReference>
<feature type="transmembrane region" description="Helical" evidence="6">
    <location>
        <begin position="344"/>
        <end position="367"/>
    </location>
</feature>
<evidence type="ECO:0000256" key="4">
    <source>
        <dbReference type="ARBA" id="ARBA00022989"/>
    </source>
</evidence>
<comment type="similarity">
    <text evidence="2 6">Belongs to the multi antimicrobial extrusion (MATE) (TC 2.A.66.1) family.</text>
</comment>
<dbReference type="NCBIfam" id="TIGR00797">
    <property type="entry name" value="matE"/>
    <property type="match status" value="1"/>
</dbReference>
<sequence>MEKSTPIPLLGARADAECDKQVPYLEDYDPTDYPRNHLGREIWEESKRLWSLALPVAVNRVSTYAFGVVTQAYAGNFGTLELAAVSLATSTIGGTTFGLMVGMSSALQTLSGQAFGAKQFRLLGIYMQRSFIVMNGTALLFTLLYIFTAPILKALGQSDRVADLTGQFALWSIPQLFAYANYFPVQKFLQSQRKVMMQAVICVGSLMCHAFLNWLLITKLGFGLFALAMALNASWWLVAVAQIIYVLSGAFPNTWTGFSLDAFHDVWSFLKLTVSSAVMACVESWYFRVLSLLTGNLRNPEISVDSFSICLSVYEGLMMFTSRAATSVIVSNELGAGRPKRTRFVILVCLGTTILCGIIFFVCVLAARNYIASFFTDNAAVSDMVSELSIFLAFTLLINSIQPVLTGVAVGAGWQSFVAMVNIACYYFIGVPAGSLLGLKFNLQVKGIWTGLMMGTSSQILILALTTYWADWDKEVLSAARNHLKTSVPRKVSSML</sequence>
<evidence type="ECO:0000313" key="7">
    <source>
        <dbReference type="EMBL" id="JAG98348.1"/>
    </source>
</evidence>
<dbReference type="AlphaFoldDB" id="A0A0D6R7Q9"/>
<dbReference type="GO" id="GO:1990961">
    <property type="term" value="P:xenobiotic detoxification by transmembrane export across the plasma membrane"/>
    <property type="evidence" value="ECO:0007669"/>
    <property type="project" value="InterPro"/>
</dbReference>
<evidence type="ECO:0000256" key="1">
    <source>
        <dbReference type="ARBA" id="ARBA00004141"/>
    </source>
</evidence>
<comment type="caution">
    <text evidence="6">Lacks conserved residue(s) required for the propagation of feature annotation.</text>
</comment>
<feature type="transmembrane region" description="Helical" evidence="6">
    <location>
        <begin position="131"/>
        <end position="152"/>
    </location>
</feature>
<dbReference type="InterPro" id="IPR045069">
    <property type="entry name" value="MATE_euk"/>
</dbReference>
<dbReference type="GO" id="GO:0016020">
    <property type="term" value="C:membrane"/>
    <property type="evidence" value="ECO:0007669"/>
    <property type="project" value="UniProtKB-SubCell"/>
</dbReference>
<evidence type="ECO:0000256" key="2">
    <source>
        <dbReference type="ARBA" id="ARBA00010199"/>
    </source>
</evidence>
<keyword evidence="5 6" id="KW-0472">Membrane</keyword>
<proteinExistence type="inferred from homology"/>
<feature type="transmembrane region" description="Helical" evidence="6">
    <location>
        <begin position="417"/>
        <end position="439"/>
    </location>
</feature>
<dbReference type="GO" id="GO:0042910">
    <property type="term" value="F:xenobiotic transmembrane transporter activity"/>
    <property type="evidence" value="ECO:0007669"/>
    <property type="project" value="InterPro"/>
</dbReference>
<dbReference type="PANTHER" id="PTHR11206">
    <property type="entry name" value="MULTIDRUG RESISTANCE PROTEIN"/>
    <property type="match status" value="1"/>
</dbReference>
<feature type="transmembrane region" description="Helical" evidence="6">
    <location>
        <begin position="388"/>
        <end position="411"/>
    </location>
</feature>
<reference evidence="7" key="1">
    <citation type="submission" date="2015-03" db="EMBL/GenBank/DDBJ databases">
        <title>A transcriptome of Araucaria cunninghamii, an australian fine timber species.</title>
        <authorList>
            <person name="Jing Yi C.J.Y."/>
            <person name="Yin San L.Y.S."/>
            <person name="Abdul Karim S.S."/>
            <person name="Wan Azmi N.N."/>
            <person name="Hercus R.R."/>
            <person name="Croft L.L."/>
        </authorList>
    </citation>
    <scope>NUCLEOTIDE SEQUENCE</scope>
    <source>
        <strain evidence="7">MI0301</strain>
        <tissue evidence="7">Leaf</tissue>
    </source>
</reference>
<dbReference type="InterPro" id="IPR002528">
    <property type="entry name" value="MATE_fam"/>
</dbReference>
<keyword evidence="3 6" id="KW-0812">Transmembrane</keyword>
<accession>A0A0D6R7Q9</accession>